<keyword evidence="3" id="KW-1185">Reference proteome</keyword>
<evidence type="ECO:0000313" key="3">
    <source>
        <dbReference type="Proteomes" id="UP000540989"/>
    </source>
</evidence>
<organism evidence="2 3">
    <name type="scientific">Granulicella aggregans</name>
    <dbReference type="NCBI Taxonomy" id="474949"/>
    <lineage>
        <taxon>Bacteria</taxon>
        <taxon>Pseudomonadati</taxon>
        <taxon>Acidobacteriota</taxon>
        <taxon>Terriglobia</taxon>
        <taxon>Terriglobales</taxon>
        <taxon>Acidobacteriaceae</taxon>
        <taxon>Granulicella</taxon>
    </lineage>
</organism>
<dbReference type="RefSeq" id="WP_184218750.1">
    <property type="nucleotide sequence ID" value="NZ_JACHIP010000004.1"/>
</dbReference>
<dbReference type="Gene3D" id="3.10.490.10">
    <property type="entry name" value="Gamma-glutamyl cyclotransferase-like"/>
    <property type="match status" value="1"/>
</dbReference>
<keyword evidence="2" id="KW-0808">Transferase</keyword>
<evidence type="ECO:0000313" key="2">
    <source>
        <dbReference type="EMBL" id="MBB5058699.1"/>
    </source>
</evidence>
<dbReference type="EMBL" id="JACHIP010000004">
    <property type="protein sequence ID" value="MBB5058699.1"/>
    <property type="molecule type" value="Genomic_DNA"/>
</dbReference>
<dbReference type="SUPFAM" id="SSF110857">
    <property type="entry name" value="Gamma-glutamyl cyclotransferase-like"/>
    <property type="match status" value="1"/>
</dbReference>
<evidence type="ECO:0000259" key="1">
    <source>
        <dbReference type="Pfam" id="PF06094"/>
    </source>
</evidence>
<protein>
    <submittedName>
        <fullName evidence="2">Gamma-glutamylcyclotransferase (GGCT)/AIG2-like uncharacterized protein YtfP</fullName>
    </submittedName>
</protein>
<sequence>MPDPLFIYGTLHPDRAPAAIAPTARLLKPFGGGRNGATIQARLYDLGAYPGVVLSDDPADTVSGELFILPENPAVLARLDDYEDFRTSDPAASLFLRQQTLATLQDSADAGTEIACWVYTYNRSIL</sequence>
<dbReference type="InterPro" id="IPR013024">
    <property type="entry name" value="GGCT-like"/>
</dbReference>
<name>A0A7W8E4X5_9BACT</name>
<gene>
    <name evidence="2" type="ORF">HDF16_003413</name>
</gene>
<dbReference type="Proteomes" id="UP000540989">
    <property type="component" value="Unassembled WGS sequence"/>
</dbReference>
<dbReference type="CDD" id="cd06661">
    <property type="entry name" value="GGCT_like"/>
    <property type="match status" value="1"/>
</dbReference>
<accession>A0A7W8E4X5</accession>
<feature type="domain" description="Gamma-glutamylcyclotransferase AIG2-like" evidence="1">
    <location>
        <begin position="5"/>
        <end position="123"/>
    </location>
</feature>
<dbReference type="AlphaFoldDB" id="A0A7W8E4X5"/>
<comment type="caution">
    <text evidence="2">The sequence shown here is derived from an EMBL/GenBank/DDBJ whole genome shotgun (WGS) entry which is preliminary data.</text>
</comment>
<proteinExistence type="predicted"/>
<dbReference type="InterPro" id="IPR036568">
    <property type="entry name" value="GGCT-like_sf"/>
</dbReference>
<reference evidence="2 3" key="1">
    <citation type="submission" date="2020-08" db="EMBL/GenBank/DDBJ databases">
        <title>Genomic Encyclopedia of Type Strains, Phase IV (KMG-V): Genome sequencing to study the core and pangenomes of soil and plant-associated prokaryotes.</title>
        <authorList>
            <person name="Whitman W."/>
        </authorList>
    </citation>
    <scope>NUCLEOTIDE SEQUENCE [LARGE SCALE GENOMIC DNA]</scope>
    <source>
        <strain evidence="2 3">M8UP14</strain>
    </source>
</reference>
<dbReference type="Pfam" id="PF06094">
    <property type="entry name" value="GGACT"/>
    <property type="match status" value="1"/>
</dbReference>
<dbReference type="GO" id="GO:0016740">
    <property type="term" value="F:transferase activity"/>
    <property type="evidence" value="ECO:0007669"/>
    <property type="project" value="UniProtKB-KW"/>
</dbReference>
<dbReference type="InterPro" id="IPR009288">
    <property type="entry name" value="AIG2-like_dom"/>
</dbReference>